<evidence type="ECO:0000256" key="2">
    <source>
        <dbReference type="ARBA" id="ARBA00022472"/>
    </source>
</evidence>
<dbReference type="Pfam" id="PF02536">
    <property type="entry name" value="mTERF"/>
    <property type="match status" value="2"/>
</dbReference>
<protein>
    <submittedName>
        <fullName evidence="4">Uncharacterized protein</fullName>
    </submittedName>
</protein>
<dbReference type="InterPro" id="IPR038538">
    <property type="entry name" value="MTERF_sf"/>
</dbReference>
<reference evidence="4 5" key="1">
    <citation type="journal article" date="2019" name="Sci. Rep.">
        <title>A high-quality genome of Eragrostis curvula grass provides insights into Poaceae evolution and supports new strategies to enhance forage quality.</title>
        <authorList>
            <person name="Carballo J."/>
            <person name="Santos B.A.C.M."/>
            <person name="Zappacosta D."/>
            <person name="Garbus I."/>
            <person name="Selva J.P."/>
            <person name="Gallo C.A."/>
            <person name="Diaz A."/>
            <person name="Albertini E."/>
            <person name="Caccamo M."/>
            <person name="Echenique V."/>
        </authorList>
    </citation>
    <scope>NUCLEOTIDE SEQUENCE [LARGE SCALE GENOMIC DNA]</scope>
    <source>
        <strain evidence="5">cv. Victoria</strain>
        <tissue evidence="4">Leaf</tissue>
    </source>
</reference>
<dbReference type="GO" id="GO:0003676">
    <property type="term" value="F:nucleic acid binding"/>
    <property type="evidence" value="ECO:0007669"/>
    <property type="project" value="InterPro"/>
</dbReference>
<proteinExistence type="inferred from homology"/>
<keyword evidence="2" id="KW-0805">Transcription regulation</keyword>
<dbReference type="GO" id="GO:0006353">
    <property type="term" value="P:DNA-templated transcription termination"/>
    <property type="evidence" value="ECO:0007669"/>
    <property type="project" value="UniProtKB-KW"/>
</dbReference>
<comment type="caution">
    <text evidence="4">The sequence shown here is derived from an EMBL/GenBank/DDBJ whole genome shotgun (WGS) entry which is preliminary data.</text>
</comment>
<dbReference type="Proteomes" id="UP000324897">
    <property type="component" value="Chromosome 3"/>
</dbReference>
<keyword evidence="5" id="KW-1185">Reference proteome</keyword>
<feature type="non-terminal residue" evidence="4">
    <location>
        <position position="1"/>
    </location>
</feature>
<dbReference type="Gene3D" id="1.25.70.10">
    <property type="entry name" value="Transcription termination factor 3, mitochondrial"/>
    <property type="match status" value="1"/>
</dbReference>
<keyword evidence="2" id="KW-0804">Transcription</keyword>
<evidence type="ECO:0000313" key="4">
    <source>
        <dbReference type="EMBL" id="TVU11344.1"/>
    </source>
</evidence>
<evidence type="ECO:0000256" key="3">
    <source>
        <dbReference type="ARBA" id="ARBA00022946"/>
    </source>
</evidence>
<accession>A0A5J9TJ49</accession>
<evidence type="ECO:0000313" key="5">
    <source>
        <dbReference type="Proteomes" id="UP000324897"/>
    </source>
</evidence>
<evidence type="ECO:0000256" key="1">
    <source>
        <dbReference type="ARBA" id="ARBA00007692"/>
    </source>
</evidence>
<comment type="similarity">
    <text evidence="1">Belongs to the mTERF family.</text>
</comment>
<dbReference type="OrthoDB" id="1900587at2759"/>
<dbReference type="Gramene" id="TVU11344">
    <property type="protein sequence ID" value="TVU11344"/>
    <property type="gene ID" value="EJB05_44926"/>
</dbReference>
<gene>
    <name evidence="4" type="ORF">EJB05_44926</name>
</gene>
<name>A0A5J9TJ49_9POAL</name>
<keyword evidence="2" id="KW-0806">Transcription termination</keyword>
<dbReference type="EMBL" id="RWGY01000039">
    <property type="protein sequence ID" value="TVU11344.1"/>
    <property type="molecule type" value="Genomic_DNA"/>
</dbReference>
<dbReference type="PANTHER" id="PTHR13068:SF83">
    <property type="entry name" value="OS06G0224500 PROTEIN"/>
    <property type="match status" value="1"/>
</dbReference>
<organism evidence="4 5">
    <name type="scientific">Eragrostis curvula</name>
    <name type="common">weeping love grass</name>
    <dbReference type="NCBI Taxonomy" id="38414"/>
    <lineage>
        <taxon>Eukaryota</taxon>
        <taxon>Viridiplantae</taxon>
        <taxon>Streptophyta</taxon>
        <taxon>Embryophyta</taxon>
        <taxon>Tracheophyta</taxon>
        <taxon>Spermatophyta</taxon>
        <taxon>Magnoliopsida</taxon>
        <taxon>Liliopsida</taxon>
        <taxon>Poales</taxon>
        <taxon>Poaceae</taxon>
        <taxon>PACMAD clade</taxon>
        <taxon>Chloridoideae</taxon>
        <taxon>Eragrostideae</taxon>
        <taxon>Eragrostidinae</taxon>
        <taxon>Eragrostis</taxon>
    </lineage>
</organism>
<keyword evidence="3" id="KW-0809">Transit peptide</keyword>
<sequence>MALHCFRARNLSVILRSHPIFSASHASPVDSRHRLLCSVAATALSASSPRSFDVEDYLVSTCGLTPAQALRAANKIPHLSSRSNPDAVLAFLGGTLGVPAADIAAAVVMDPKILCSDVERTLAPRIQDLSDLGLSLEEIARLLPLVPNAFRIRFLRRKLEFWLKELGSFDKILRVVRVNSGILSVGLDKVAKPNLALLQQWGMNASDIACIRLREVVRKAPAVLGMSDQRIEGNLNFLMKDVGLEVPYIVQRPALIMYSLERRLLPRHCLLKVLREKGLLSVEYSYYTTALMSEKHFEQKFVLPYKDVVPGLADSYASKCSGKAVDSFMAR</sequence>
<dbReference type="InterPro" id="IPR003690">
    <property type="entry name" value="MTERF"/>
</dbReference>
<dbReference type="AlphaFoldDB" id="A0A5J9TJ49"/>
<dbReference type="PANTHER" id="PTHR13068">
    <property type="entry name" value="CGI-12 PROTEIN-RELATED"/>
    <property type="match status" value="1"/>
</dbReference>
<dbReference type="SMART" id="SM00733">
    <property type="entry name" value="Mterf"/>
    <property type="match status" value="4"/>
</dbReference>